<dbReference type="OrthoDB" id="127805at2"/>
<name>A0A2S7KRI9_9FLAO</name>
<sequence>MSKTYHVLNGDALKDRFPAEIEGSIIVARECLVDGDVSGDNLQAFYKNRAHFITQAYGDYSKEEYTQDTVSEFEKIRTLPEGSKVYLWFEDDLFCQVNFWFVCFLLSANPNITTAQLVRPKLHTQYGFAGLSNTQLIEIHKEPVELDNLDAIALLWTHYQSGDQDKLLAVGRSLNANYPFILRAVQAHLERIPSDDDPGRPMRTLANIMTDLNAEDFGSVFQEFNKRESIYGFGDLQVKRMYDKRVRSED</sequence>
<accession>A0A2S7KRI9</accession>
<dbReference type="Proteomes" id="UP000239800">
    <property type="component" value="Unassembled WGS sequence"/>
</dbReference>
<dbReference type="Pfam" id="PF08874">
    <property type="entry name" value="DUF1835"/>
    <property type="match status" value="1"/>
</dbReference>
<dbReference type="EMBL" id="MQUB01000001">
    <property type="protein sequence ID" value="PQB05241.1"/>
    <property type="molecule type" value="Genomic_DNA"/>
</dbReference>
<evidence type="ECO:0000259" key="1">
    <source>
        <dbReference type="Pfam" id="PF08874"/>
    </source>
</evidence>
<gene>
    <name evidence="2" type="ORF">BST85_10360</name>
</gene>
<evidence type="ECO:0000313" key="2">
    <source>
        <dbReference type="EMBL" id="PQB05241.1"/>
    </source>
</evidence>
<protein>
    <submittedName>
        <fullName evidence="2">DUF1835 domain-containing protein</fullName>
    </submittedName>
</protein>
<dbReference type="AlphaFoldDB" id="A0A2S7KRI9"/>
<feature type="domain" description="DUF1835" evidence="1">
    <location>
        <begin position="13"/>
        <end position="111"/>
    </location>
</feature>
<comment type="caution">
    <text evidence="2">The sequence shown here is derived from an EMBL/GenBank/DDBJ whole genome shotgun (WGS) entry which is preliminary data.</text>
</comment>
<keyword evidence="3" id="KW-1185">Reference proteome</keyword>
<dbReference type="InterPro" id="IPR014973">
    <property type="entry name" value="DUF1835"/>
</dbReference>
<proteinExistence type="predicted"/>
<reference evidence="2 3" key="1">
    <citation type="submission" date="2016-11" db="EMBL/GenBank/DDBJ databases">
        <title>Trade-off between light-utilization and light-protection in marine flavobacteria.</title>
        <authorList>
            <person name="Kumagai Y."/>
        </authorList>
    </citation>
    <scope>NUCLEOTIDE SEQUENCE [LARGE SCALE GENOMIC DNA]</scope>
    <source>
        <strain evidence="2 3">NBRC 107741</strain>
    </source>
</reference>
<dbReference type="RefSeq" id="WP_104813175.1">
    <property type="nucleotide sequence ID" value="NZ_MQUB01000001.1"/>
</dbReference>
<organism evidence="2 3">
    <name type="scientific">Aureitalea marina</name>
    <dbReference type="NCBI Taxonomy" id="930804"/>
    <lineage>
        <taxon>Bacteria</taxon>
        <taxon>Pseudomonadati</taxon>
        <taxon>Bacteroidota</taxon>
        <taxon>Flavobacteriia</taxon>
        <taxon>Flavobacteriales</taxon>
        <taxon>Flavobacteriaceae</taxon>
        <taxon>Aureitalea</taxon>
    </lineage>
</organism>
<evidence type="ECO:0000313" key="3">
    <source>
        <dbReference type="Proteomes" id="UP000239800"/>
    </source>
</evidence>